<evidence type="ECO:0000256" key="3">
    <source>
        <dbReference type="ARBA" id="ARBA00023015"/>
    </source>
</evidence>
<dbReference type="FunFam" id="4.10.280.10:FF:000066">
    <property type="entry name" value="BHLH transcription factor"/>
    <property type="match status" value="1"/>
</dbReference>
<sequence>MALDGNGGAVWLNSSGEEEASWGGNQEHVGASSLSHFKAPMLESDWFSNQQQQHPQDLHVLQNQQEDFRFLGDFLINPNDNLLLDSSSSQLFTLDTSQPSFLPSNNKSCLLSAPSDTNPVDNAFELGSDSGFLGQAFGSLTQGFTPLELQGFTSPAKVLKPLEVLASSSGGQPTLFQKRAAMRQSSETKFGNSETKLSDDGEIESVQSRGGKGKKKGLPAKNLMAERRRRKKLNDRLYMLRSIVPKISKMDRASILGDAIDYLKELLQRINDLHDELESTPTPPPPGSLPQTPQSLSCHVKEELCPSSLPSSKGQQARVEVRVREGRAVNIHMFCGRRPGLLLATMKALDNLGLDVQQAVISCFNGFALDVFRAEKCQEGHEILPDQIKAVLLDTASDEVEC</sequence>
<keyword evidence="6" id="KW-0539">Nucleus</keyword>
<keyword evidence="5" id="KW-0804">Transcription</keyword>
<dbReference type="InterPro" id="IPR054502">
    <property type="entry name" value="bHLH-TF_ACT-like_plant"/>
</dbReference>
<evidence type="ECO:0000256" key="5">
    <source>
        <dbReference type="ARBA" id="ARBA00023163"/>
    </source>
</evidence>
<dbReference type="Pfam" id="PF00010">
    <property type="entry name" value="HLH"/>
    <property type="match status" value="1"/>
</dbReference>
<dbReference type="GO" id="GO:0046983">
    <property type="term" value="F:protein dimerization activity"/>
    <property type="evidence" value="ECO:0007669"/>
    <property type="project" value="InterPro"/>
</dbReference>
<keyword evidence="2" id="KW-0217">Developmental protein</keyword>
<feature type="region of interest" description="Disordered" evidence="7">
    <location>
        <begin position="276"/>
        <end position="296"/>
    </location>
</feature>
<dbReference type="InterPro" id="IPR051358">
    <property type="entry name" value="TF_AMS/ICE1/BHLH6-like"/>
</dbReference>
<dbReference type="GO" id="GO:0003677">
    <property type="term" value="F:DNA binding"/>
    <property type="evidence" value="ECO:0007669"/>
    <property type="project" value="UniProtKB-KW"/>
</dbReference>
<evidence type="ECO:0000313" key="9">
    <source>
        <dbReference type="EMBL" id="CAF1715558.1"/>
    </source>
</evidence>
<dbReference type="PANTHER" id="PTHR31945:SF82">
    <property type="entry name" value="TRANSCRIPTION FACTOR ICE1"/>
    <property type="match status" value="1"/>
</dbReference>
<evidence type="ECO:0000256" key="2">
    <source>
        <dbReference type="ARBA" id="ARBA00022473"/>
    </source>
</evidence>
<dbReference type="SMART" id="SM00353">
    <property type="entry name" value="HLH"/>
    <property type="match status" value="1"/>
</dbReference>
<keyword evidence="4" id="KW-0238">DNA-binding</keyword>
<evidence type="ECO:0000256" key="1">
    <source>
        <dbReference type="ARBA" id="ARBA00004123"/>
    </source>
</evidence>
<dbReference type="AlphaFoldDB" id="A0A816ITT8"/>
<evidence type="ECO:0000256" key="6">
    <source>
        <dbReference type="ARBA" id="ARBA00023242"/>
    </source>
</evidence>
<gene>
    <name evidence="9" type="ORF">DARMORV10_C09P03300.1</name>
</gene>
<dbReference type="GO" id="GO:0080090">
    <property type="term" value="P:regulation of primary metabolic process"/>
    <property type="evidence" value="ECO:0007669"/>
    <property type="project" value="UniProtKB-ARBA"/>
</dbReference>
<dbReference type="PANTHER" id="PTHR31945">
    <property type="entry name" value="TRANSCRIPTION FACTOR SCREAM2-RELATED"/>
    <property type="match status" value="1"/>
</dbReference>
<feature type="compositionally biased region" description="Polar residues" evidence="7">
    <location>
        <begin position="183"/>
        <end position="195"/>
    </location>
</feature>
<dbReference type="CDD" id="cd04873">
    <property type="entry name" value="ACT_UUR-ACR-like"/>
    <property type="match status" value="1"/>
</dbReference>
<dbReference type="OrthoDB" id="551431at2759"/>
<evidence type="ECO:0000259" key="8">
    <source>
        <dbReference type="PROSITE" id="PS50888"/>
    </source>
</evidence>
<comment type="subcellular location">
    <subcellularLocation>
        <location evidence="1">Nucleus</location>
    </subcellularLocation>
</comment>
<dbReference type="Proteomes" id="UP001295469">
    <property type="component" value="Chromosome C09"/>
</dbReference>
<dbReference type="GO" id="GO:0005634">
    <property type="term" value="C:nucleus"/>
    <property type="evidence" value="ECO:0007669"/>
    <property type="project" value="UniProtKB-SubCell"/>
</dbReference>
<accession>A0A816ITT8</accession>
<dbReference type="PROSITE" id="PS50888">
    <property type="entry name" value="BHLH"/>
    <property type="match status" value="1"/>
</dbReference>
<reference evidence="9" key="1">
    <citation type="submission" date="2021-01" db="EMBL/GenBank/DDBJ databases">
        <authorList>
            <consortium name="Genoscope - CEA"/>
            <person name="William W."/>
        </authorList>
    </citation>
    <scope>NUCLEOTIDE SEQUENCE</scope>
</reference>
<name>A0A816ITT8_BRANA</name>
<organism evidence="9">
    <name type="scientific">Brassica napus</name>
    <name type="common">Rape</name>
    <dbReference type="NCBI Taxonomy" id="3708"/>
    <lineage>
        <taxon>Eukaryota</taxon>
        <taxon>Viridiplantae</taxon>
        <taxon>Streptophyta</taxon>
        <taxon>Embryophyta</taxon>
        <taxon>Tracheophyta</taxon>
        <taxon>Spermatophyta</taxon>
        <taxon>Magnoliopsida</taxon>
        <taxon>eudicotyledons</taxon>
        <taxon>Gunneridae</taxon>
        <taxon>Pentapetalae</taxon>
        <taxon>rosids</taxon>
        <taxon>malvids</taxon>
        <taxon>Brassicales</taxon>
        <taxon>Brassicaceae</taxon>
        <taxon>Brassiceae</taxon>
        <taxon>Brassica</taxon>
    </lineage>
</organism>
<evidence type="ECO:0000256" key="4">
    <source>
        <dbReference type="ARBA" id="ARBA00023125"/>
    </source>
</evidence>
<dbReference type="InterPro" id="IPR011598">
    <property type="entry name" value="bHLH_dom"/>
</dbReference>
<feature type="domain" description="BHLH" evidence="8">
    <location>
        <begin position="217"/>
        <end position="266"/>
    </location>
</feature>
<dbReference type="EMBL" id="HG994373">
    <property type="protein sequence ID" value="CAF1715558.1"/>
    <property type="molecule type" value="Genomic_DNA"/>
</dbReference>
<dbReference type="SUPFAM" id="SSF47459">
    <property type="entry name" value="HLH, helix-loop-helix DNA-binding domain"/>
    <property type="match status" value="1"/>
</dbReference>
<proteinExistence type="predicted"/>
<dbReference type="Gene3D" id="4.10.280.10">
    <property type="entry name" value="Helix-loop-helix DNA-binding domain"/>
    <property type="match status" value="1"/>
</dbReference>
<dbReference type="KEGG" id="bna:106415071"/>
<protein>
    <submittedName>
        <fullName evidence="9">(rape) hypothetical protein</fullName>
    </submittedName>
</protein>
<dbReference type="SMR" id="A0A816ITT8"/>
<evidence type="ECO:0000256" key="7">
    <source>
        <dbReference type="SAM" id="MobiDB-lite"/>
    </source>
</evidence>
<dbReference type="CDD" id="cd11443">
    <property type="entry name" value="bHLH_AtAMS_like"/>
    <property type="match status" value="1"/>
</dbReference>
<feature type="region of interest" description="Disordered" evidence="7">
    <location>
        <begin position="183"/>
        <end position="218"/>
    </location>
</feature>
<dbReference type="InterPro" id="IPR036638">
    <property type="entry name" value="HLH_DNA-bd_sf"/>
</dbReference>
<dbReference type="Pfam" id="PF22754">
    <property type="entry name" value="bHLH-TF_ACT-like_plant"/>
    <property type="match status" value="1"/>
</dbReference>
<keyword evidence="3" id="KW-0805">Transcription regulation</keyword>